<feature type="transmembrane region" description="Helical" evidence="1">
    <location>
        <begin position="233"/>
        <end position="250"/>
    </location>
</feature>
<feature type="transmembrane region" description="Helical" evidence="1">
    <location>
        <begin position="207"/>
        <end position="227"/>
    </location>
</feature>
<feature type="transmembrane region" description="Helical" evidence="1">
    <location>
        <begin position="353"/>
        <end position="371"/>
    </location>
</feature>
<protein>
    <submittedName>
        <fullName evidence="2">Uncharacterized protein involved in response to NO</fullName>
    </submittedName>
</protein>
<keyword evidence="3" id="KW-1185">Reference proteome</keyword>
<feature type="transmembrane region" description="Helical" evidence="1">
    <location>
        <begin position="21"/>
        <end position="42"/>
    </location>
</feature>
<evidence type="ECO:0000313" key="2">
    <source>
        <dbReference type="EMBL" id="SDZ98329.1"/>
    </source>
</evidence>
<feature type="transmembrane region" description="Helical" evidence="1">
    <location>
        <begin position="115"/>
        <end position="133"/>
    </location>
</feature>
<feature type="transmembrane region" description="Helical" evidence="1">
    <location>
        <begin position="145"/>
        <end position="164"/>
    </location>
</feature>
<feature type="transmembrane region" description="Helical" evidence="1">
    <location>
        <begin position="92"/>
        <end position="109"/>
    </location>
</feature>
<dbReference type="STRING" id="658218.SAMN05216562_1527"/>
<dbReference type="RefSeq" id="WP_139304836.1">
    <property type="nucleotide sequence ID" value="NZ_FNQO01000001.1"/>
</dbReference>
<reference evidence="3" key="1">
    <citation type="submission" date="2016-10" db="EMBL/GenBank/DDBJ databases">
        <authorList>
            <person name="Varghese N."/>
            <person name="Submissions S."/>
        </authorList>
    </citation>
    <scope>NUCLEOTIDE SEQUENCE [LARGE SCALE GENOMIC DNA]</scope>
    <source>
        <strain evidence="3">CGMCC 1.10657</strain>
    </source>
</reference>
<dbReference type="EMBL" id="FNQO01000001">
    <property type="protein sequence ID" value="SDZ98329.1"/>
    <property type="molecule type" value="Genomic_DNA"/>
</dbReference>
<dbReference type="InterPro" id="IPR010266">
    <property type="entry name" value="NnrS"/>
</dbReference>
<keyword evidence="1" id="KW-0472">Membrane</keyword>
<feature type="transmembrane region" description="Helical" evidence="1">
    <location>
        <begin position="262"/>
        <end position="284"/>
    </location>
</feature>
<organism evidence="2 3">
    <name type="scientific">Microbulbifer marinus</name>
    <dbReference type="NCBI Taxonomy" id="658218"/>
    <lineage>
        <taxon>Bacteria</taxon>
        <taxon>Pseudomonadati</taxon>
        <taxon>Pseudomonadota</taxon>
        <taxon>Gammaproteobacteria</taxon>
        <taxon>Cellvibrionales</taxon>
        <taxon>Microbulbiferaceae</taxon>
        <taxon>Microbulbifer</taxon>
    </lineage>
</organism>
<dbReference type="OrthoDB" id="9770040at2"/>
<proteinExistence type="predicted"/>
<feature type="transmembrane region" description="Helical" evidence="1">
    <location>
        <begin position="329"/>
        <end position="347"/>
    </location>
</feature>
<evidence type="ECO:0000313" key="3">
    <source>
        <dbReference type="Proteomes" id="UP000198658"/>
    </source>
</evidence>
<accession>A0A1H3XG47</accession>
<sequence>MLQIMDREREQSLLPLWRMPFRPMFLGAAIWSCIALCLWLAQLRGISLPGLRGGVTWHAHEMLFGFAGAVVVGFITTAMQTWTGLRAPTGRSLIALSALWLAARLGYAFASVPLWLPVVLESGFFLVAAALTGRRILAVRQWRNLFVIPALIAFAALAAAHWLLPGWQRSAGLVTLLLVTGLITVFGGRVIPFFTARRFQLPQRDKIAALEIGSHISVLALLLTVGLNLPKPLWGWLALALGLLQLARCWRWRPSLIWREPLLWSLHLSYWFIVLGFLMAFLAWTGIAPGLEGGALHAFAVGGIGGMILAMISRVTLGHTGRTLKCPRLMPLAFAALVLAALARIFWAPAANGLLAAVCGWLLGYGLYLYYYAPMLMAPRADGQAG</sequence>
<gene>
    <name evidence="2" type="ORF">SAMN05216562_1527</name>
</gene>
<feature type="transmembrane region" description="Helical" evidence="1">
    <location>
        <begin position="170"/>
        <end position="195"/>
    </location>
</feature>
<keyword evidence="1" id="KW-1133">Transmembrane helix</keyword>
<evidence type="ECO:0000256" key="1">
    <source>
        <dbReference type="SAM" id="Phobius"/>
    </source>
</evidence>
<dbReference type="Proteomes" id="UP000198658">
    <property type="component" value="Unassembled WGS sequence"/>
</dbReference>
<feature type="transmembrane region" description="Helical" evidence="1">
    <location>
        <begin position="62"/>
        <end position="85"/>
    </location>
</feature>
<feature type="transmembrane region" description="Helical" evidence="1">
    <location>
        <begin position="296"/>
        <end position="317"/>
    </location>
</feature>
<name>A0A1H3XG47_9GAMM</name>
<dbReference type="AlphaFoldDB" id="A0A1H3XG47"/>
<dbReference type="Pfam" id="PF05940">
    <property type="entry name" value="NnrS"/>
    <property type="match status" value="1"/>
</dbReference>
<keyword evidence="1" id="KW-0812">Transmembrane</keyword>